<dbReference type="Proteomes" id="UP000298656">
    <property type="component" value="Chromosome 3"/>
</dbReference>
<dbReference type="EMBL" id="CP040079">
    <property type="protein sequence ID" value="QCP55123.1"/>
    <property type="molecule type" value="Genomic_DNA"/>
</dbReference>
<dbReference type="GO" id="GO:0016020">
    <property type="term" value="C:membrane"/>
    <property type="evidence" value="ECO:0007669"/>
    <property type="project" value="UniProtKB-SubCell"/>
</dbReference>
<keyword evidence="7" id="KW-1185">Reference proteome</keyword>
<evidence type="ECO:0000313" key="7">
    <source>
        <dbReference type="Proteomes" id="UP000298656"/>
    </source>
</evidence>
<dbReference type="InterPro" id="IPR032710">
    <property type="entry name" value="NTF2-like_dom_sf"/>
</dbReference>
<dbReference type="InterPro" id="IPR007430">
    <property type="entry name" value="VirB8"/>
</dbReference>
<sequence length="241" mass="26587">MVSAMFGKKTKAARDAATTSTGLRAESYESIRVSRNRAWLLAVAAWPVALLGVGSGVLEKANEGYVPPVVLTIESGHVSKSEVGTPAVLLTKDAIIESELARYLTERFTLDRHFRDEHITYVQLHSSADVAAQFNHEMDAKNRENPYYSMPDNAVRRVSNVRIRILDRDAKKAEATLTTFVDDGATNAPRTYWHVLMHYDFVRQALTPEDRYVNGNGFVTTAFEKNTEPGPATVAGVGTAN</sequence>
<dbReference type="CDD" id="cd16424">
    <property type="entry name" value="VirB8"/>
    <property type="match status" value="1"/>
</dbReference>
<evidence type="ECO:0000256" key="4">
    <source>
        <dbReference type="ARBA" id="ARBA00023136"/>
    </source>
</evidence>
<evidence type="ECO:0000313" key="6">
    <source>
        <dbReference type="EMBL" id="QCP55123.1"/>
    </source>
</evidence>
<dbReference type="Pfam" id="PF04335">
    <property type="entry name" value="VirB8"/>
    <property type="match status" value="1"/>
</dbReference>
<accession>A0A4P8J430</accession>
<evidence type="ECO:0000256" key="3">
    <source>
        <dbReference type="ARBA" id="ARBA00022989"/>
    </source>
</evidence>
<dbReference type="SUPFAM" id="SSF54427">
    <property type="entry name" value="NTF2-like"/>
    <property type="match status" value="1"/>
</dbReference>
<organism evidence="6 7">
    <name type="scientific">Trinickia violacea</name>
    <dbReference type="NCBI Taxonomy" id="2571746"/>
    <lineage>
        <taxon>Bacteria</taxon>
        <taxon>Pseudomonadati</taxon>
        <taxon>Pseudomonadota</taxon>
        <taxon>Betaproteobacteria</taxon>
        <taxon>Burkholderiales</taxon>
        <taxon>Burkholderiaceae</taxon>
        <taxon>Trinickia</taxon>
    </lineage>
</organism>
<comment type="subcellular location">
    <subcellularLocation>
        <location evidence="1">Membrane</location>
        <topology evidence="1">Single-pass membrane protein</topology>
    </subcellularLocation>
</comment>
<gene>
    <name evidence="6" type="ORF">FAZ95_39020</name>
</gene>
<protein>
    <submittedName>
        <fullName evidence="6">Type IV secretion system protein</fullName>
    </submittedName>
</protein>
<evidence type="ECO:0000259" key="5">
    <source>
        <dbReference type="Pfam" id="PF04335"/>
    </source>
</evidence>
<dbReference type="Gene3D" id="3.10.450.230">
    <property type="entry name" value="VirB8 protein"/>
    <property type="match status" value="1"/>
</dbReference>
<keyword evidence="2" id="KW-0812">Transmembrane</keyword>
<dbReference type="AlphaFoldDB" id="A0A4P8J430"/>
<dbReference type="KEGG" id="tvl:FAZ95_39020"/>
<evidence type="ECO:0000256" key="1">
    <source>
        <dbReference type="ARBA" id="ARBA00004167"/>
    </source>
</evidence>
<keyword evidence="3" id="KW-1133">Transmembrane helix</keyword>
<proteinExistence type="predicted"/>
<evidence type="ECO:0000256" key="2">
    <source>
        <dbReference type="ARBA" id="ARBA00022692"/>
    </source>
</evidence>
<dbReference type="OrthoDB" id="8994690at2"/>
<name>A0A4P8J430_9BURK</name>
<feature type="domain" description="Bacterial virulence protein VirB8" evidence="5">
    <location>
        <begin position="25"/>
        <end position="225"/>
    </location>
</feature>
<reference evidence="6 7" key="1">
    <citation type="submission" date="2019-05" db="EMBL/GenBank/DDBJ databases">
        <title>Burkholderia sp. DHOD12, isolated from subtropical forest soil.</title>
        <authorList>
            <person name="Gao Z.-H."/>
            <person name="Qiu L.-H."/>
        </authorList>
    </citation>
    <scope>NUCLEOTIDE SEQUENCE [LARGE SCALE GENOMIC DNA]</scope>
    <source>
        <strain evidence="6 7">DHOD12</strain>
    </source>
</reference>
<keyword evidence="4" id="KW-0472">Membrane</keyword>